<sequence length="272" mass="30553">MAGHWTLDDIAWDAFDPARVDPELLRAVKAAALVEHNADDYVTYLCNVFADDPLFCDAARQWGIEERQHGTALARWAQLADPAFDPDLAMQRFTDGYRLPLEATASVRGSRNGELVARCVVECGTSSFYSAIRDATDEPVLKMVAGKIAADEFRHFKLFYDHLQRYQQAQPMGRLRRLAIALGRMQEASDDELAMAYWCGNGCEGSYNRESQSAAYEVRASKVYRFGHIQRGLSMALKACGLDPQGAFSRGFAALVWRVMQWRQRRLATVAV</sequence>
<dbReference type="Gene3D" id="1.10.620.20">
    <property type="entry name" value="Ribonucleotide Reductase, subunit A"/>
    <property type="match status" value="1"/>
</dbReference>
<proteinExistence type="predicted"/>
<dbReference type="KEGG" id="fer:FNB15_08460"/>
<dbReference type="CDD" id="cd00657">
    <property type="entry name" value="Ferritin_like"/>
    <property type="match status" value="1"/>
</dbReference>
<dbReference type="OrthoDB" id="581372at2"/>
<name>A0A516H0J0_9PROT</name>
<dbReference type="EMBL" id="CP041636">
    <property type="protein sequence ID" value="QDO97297.1"/>
    <property type="molecule type" value="Genomic_DNA"/>
</dbReference>
<dbReference type="SUPFAM" id="SSF47240">
    <property type="entry name" value="Ferritin-like"/>
    <property type="match status" value="1"/>
</dbReference>
<dbReference type="AlphaFoldDB" id="A0A516H0J0"/>
<organism evidence="1 2">
    <name type="scientific">Ferrovibrio terrae</name>
    <dbReference type="NCBI Taxonomy" id="2594003"/>
    <lineage>
        <taxon>Bacteria</taxon>
        <taxon>Pseudomonadati</taxon>
        <taxon>Pseudomonadota</taxon>
        <taxon>Alphaproteobacteria</taxon>
        <taxon>Rhodospirillales</taxon>
        <taxon>Rhodospirillaceae</taxon>
        <taxon>Ferrovibrio</taxon>
    </lineage>
</organism>
<dbReference type="RefSeq" id="WP_144068278.1">
    <property type="nucleotide sequence ID" value="NZ_CP041636.1"/>
</dbReference>
<protein>
    <submittedName>
        <fullName evidence="1">Ferritin-like domain-containing protein</fullName>
    </submittedName>
</protein>
<dbReference type="Proteomes" id="UP000317496">
    <property type="component" value="Chromosome"/>
</dbReference>
<reference evidence="1 2" key="1">
    <citation type="submission" date="2019-07" db="EMBL/GenBank/DDBJ databases">
        <title>Genome sequencing for Ferrovibrio sp. K5.</title>
        <authorList>
            <person name="Park S.-J."/>
        </authorList>
    </citation>
    <scope>NUCLEOTIDE SEQUENCE [LARGE SCALE GENOMIC DNA]</scope>
    <source>
        <strain evidence="1 2">K5</strain>
    </source>
</reference>
<dbReference type="InterPro" id="IPR009078">
    <property type="entry name" value="Ferritin-like_SF"/>
</dbReference>
<accession>A0A516H0J0</accession>
<evidence type="ECO:0000313" key="1">
    <source>
        <dbReference type="EMBL" id="QDO97297.1"/>
    </source>
</evidence>
<evidence type="ECO:0000313" key="2">
    <source>
        <dbReference type="Proteomes" id="UP000317496"/>
    </source>
</evidence>
<dbReference type="InterPro" id="IPR012348">
    <property type="entry name" value="RNR-like"/>
</dbReference>
<keyword evidence="2" id="KW-1185">Reference proteome</keyword>
<gene>
    <name evidence="1" type="ORF">FNB15_08460</name>
</gene>
<dbReference type="GO" id="GO:0016491">
    <property type="term" value="F:oxidoreductase activity"/>
    <property type="evidence" value="ECO:0007669"/>
    <property type="project" value="InterPro"/>
</dbReference>